<keyword evidence="1" id="KW-0004">4Fe-4S</keyword>
<reference evidence="6 7" key="1">
    <citation type="journal article" date="2010" name="Stand. Genomic Sci.">
        <title>Complete genome sequence of Desulfarculus baarsii type strain (2st14).</title>
        <authorList>
            <person name="Sun H."/>
            <person name="Spring S."/>
            <person name="Lapidus A."/>
            <person name="Davenport K."/>
            <person name="Del Rio T.G."/>
            <person name="Tice H."/>
            <person name="Nolan M."/>
            <person name="Copeland A."/>
            <person name="Cheng J.F."/>
            <person name="Lucas S."/>
            <person name="Tapia R."/>
            <person name="Goodwin L."/>
            <person name="Pitluck S."/>
            <person name="Ivanova N."/>
            <person name="Pagani I."/>
            <person name="Mavromatis K."/>
            <person name="Ovchinnikova G."/>
            <person name="Pati A."/>
            <person name="Chen A."/>
            <person name="Palaniappan K."/>
            <person name="Hauser L."/>
            <person name="Chang Y.J."/>
            <person name="Jeffries C.D."/>
            <person name="Detter J.C."/>
            <person name="Han C."/>
            <person name="Rohde M."/>
            <person name="Brambilla E."/>
            <person name="Goker M."/>
            <person name="Woyke T."/>
            <person name="Bristow J."/>
            <person name="Eisen J.A."/>
            <person name="Markowitz V."/>
            <person name="Hugenholtz P."/>
            <person name="Kyrpides N.C."/>
            <person name="Klenk H.P."/>
            <person name="Land M."/>
        </authorList>
    </citation>
    <scope>NUCLEOTIDE SEQUENCE [LARGE SCALE GENOMIC DNA]</scope>
    <source>
        <strain evidence="7">ATCC 33931 / DSM 2075 / LMG 7858 / VKM B-1802 / 2st14</strain>
    </source>
</reference>
<accession>E1QK95</accession>
<evidence type="ECO:0000256" key="4">
    <source>
        <dbReference type="ARBA" id="ARBA00023014"/>
    </source>
</evidence>
<evidence type="ECO:0000256" key="1">
    <source>
        <dbReference type="ARBA" id="ARBA00022485"/>
    </source>
</evidence>
<keyword evidence="4" id="KW-0411">Iron-sulfur</keyword>
<name>E1QK95_DESB2</name>
<evidence type="ECO:0000256" key="3">
    <source>
        <dbReference type="ARBA" id="ARBA00023004"/>
    </source>
</evidence>
<dbReference type="GO" id="GO:0046872">
    <property type="term" value="F:metal ion binding"/>
    <property type="evidence" value="ECO:0007669"/>
    <property type="project" value="UniProtKB-KW"/>
</dbReference>
<keyword evidence="2" id="KW-0479">Metal-binding</keyword>
<evidence type="ECO:0000313" key="7">
    <source>
        <dbReference type="Proteomes" id="UP000009047"/>
    </source>
</evidence>
<keyword evidence="3" id="KW-0408">Iron</keyword>
<dbReference type="InterPro" id="IPR050157">
    <property type="entry name" value="PSI_iron-sulfur_center"/>
</dbReference>
<dbReference type="Proteomes" id="UP000009047">
    <property type="component" value="Chromosome"/>
</dbReference>
<sequence length="384" mass="41584">MPSTVYFADLRASLKRPFNQKLDELMERVGLESRIRPGAQTAIKIHFGERGNTAFIRPVLARRFAEAVKRAGGKPFFTDCNTLYVGSRAEAVGHLHTAVENGFAYSVIGAPLIIADGLRGASEAAVRVDLPQCELAYIGAEIASAEALISLAHFKGHEVAGFGGTIKNLGMGCASRRGKLFQHSNISPTIRAERCIACGQCVRRCPGLAIRLVKRGPDMPPAPAGSEKPELCAVKDAEKCIGCGDCILTCPQSAIEIAWDAQIPQFMRRMAAYTKGVLAGKERTSVFFNFITNVSPTCDCYPFQDAPIVQDIGVVASDDPVAIDQASVDLVNRALGLSHSCLKNSHHSGGDKFRDIHPKIDWELQLESCEEIGLGLREYELVTI</sequence>
<dbReference type="eggNOG" id="COG2768">
    <property type="taxonomic scope" value="Bacteria"/>
</dbReference>
<feature type="domain" description="4Fe-4S ferredoxin-type" evidence="5">
    <location>
        <begin position="231"/>
        <end position="260"/>
    </location>
</feature>
<dbReference type="InterPro" id="IPR017896">
    <property type="entry name" value="4Fe4S_Fe-S-bd"/>
</dbReference>
<dbReference type="PROSITE" id="PS00198">
    <property type="entry name" value="4FE4S_FER_1"/>
    <property type="match status" value="1"/>
</dbReference>
<dbReference type="InterPro" id="IPR007160">
    <property type="entry name" value="DUF362"/>
</dbReference>
<dbReference type="PANTHER" id="PTHR24960:SF83">
    <property type="entry name" value="4FE-4S FERREDOXIN-TYPE DOMAIN-CONTAINING PROTEIN"/>
    <property type="match status" value="1"/>
</dbReference>
<dbReference type="InterPro" id="IPR017900">
    <property type="entry name" value="4Fe4S_Fe_S_CS"/>
</dbReference>
<keyword evidence="7" id="KW-1185">Reference proteome</keyword>
<protein>
    <submittedName>
        <fullName evidence="6">4Fe-4S ferredoxin iron-sulfur binding domain protein</fullName>
    </submittedName>
</protein>
<dbReference type="RefSeq" id="WP_013259427.1">
    <property type="nucleotide sequence ID" value="NC_014365.1"/>
</dbReference>
<dbReference type="SUPFAM" id="SSF54862">
    <property type="entry name" value="4Fe-4S ferredoxins"/>
    <property type="match status" value="1"/>
</dbReference>
<dbReference type="HOGENOM" id="CLU_046240_0_0_7"/>
<dbReference type="Pfam" id="PF04015">
    <property type="entry name" value="DUF362"/>
    <property type="match status" value="1"/>
</dbReference>
<dbReference type="OrthoDB" id="9781559at2"/>
<dbReference type="PROSITE" id="PS51379">
    <property type="entry name" value="4FE4S_FER_2"/>
    <property type="match status" value="2"/>
</dbReference>
<dbReference type="AlphaFoldDB" id="E1QK95"/>
<dbReference type="GO" id="GO:0051539">
    <property type="term" value="F:4 iron, 4 sulfur cluster binding"/>
    <property type="evidence" value="ECO:0007669"/>
    <property type="project" value="UniProtKB-KW"/>
</dbReference>
<evidence type="ECO:0000256" key="2">
    <source>
        <dbReference type="ARBA" id="ARBA00022723"/>
    </source>
</evidence>
<organism evidence="6 7">
    <name type="scientific">Desulfarculus baarsii (strain ATCC 33931 / DSM 2075 / LMG 7858 / VKM B-1802 / 2st14)</name>
    <dbReference type="NCBI Taxonomy" id="644282"/>
    <lineage>
        <taxon>Bacteria</taxon>
        <taxon>Pseudomonadati</taxon>
        <taxon>Thermodesulfobacteriota</taxon>
        <taxon>Desulfarculia</taxon>
        <taxon>Desulfarculales</taxon>
        <taxon>Desulfarculaceae</taxon>
        <taxon>Desulfarculus</taxon>
    </lineage>
</organism>
<evidence type="ECO:0000259" key="5">
    <source>
        <dbReference type="PROSITE" id="PS51379"/>
    </source>
</evidence>
<dbReference type="STRING" id="644282.Deba_2634"/>
<evidence type="ECO:0000313" key="6">
    <source>
        <dbReference type="EMBL" id="ADK85988.1"/>
    </source>
</evidence>
<dbReference type="Gene3D" id="3.30.70.3270">
    <property type="match status" value="1"/>
</dbReference>
<feature type="domain" description="4Fe-4S ferredoxin-type" evidence="5">
    <location>
        <begin position="186"/>
        <end position="215"/>
    </location>
</feature>
<dbReference type="EMBL" id="CP002085">
    <property type="protein sequence ID" value="ADK85988.1"/>
    <property type="molecule type" value="Genomic_DNA"/>
</dbReference>
<gene>
    <name evidence="6" type="ordered locus">Deba_2634</name>
</gene>
<dbReference type="KEGG" id="dbr:Deba_2634"/>
<dbReference type="Pfam" id="PF12838">
    <property type="entry name" value="Fer4_7"/>
    <property type="match status" value="1"/>
</dbReference>
<proteinExistence type="predicted"/>
<dbReference type="PANTHER" id="PTHR24960">
    <property type="entry name" value="PHOTOSYSTEM I IRON-SULFUR CENTER-RELATED"/>
    <property type="match status" value="1"/>
</dbReference>